<keyword evidence="1" id="KW-0732">Signal</keyword>
<dbReference type="SUPFAM" id="SSF160925">
    <property type="entry name" value="PG1388-like"/>
    <property type="match status" value="1"/>
</dbReference>
<evidence type="ECO:0000313" key="2">
    <source>
        <dbReference type="EMBL" id="HIZ00639.1"/>
    </source>
</evidence>
<feature type="signal peptide" evidence="1">
    <location>
        <begin position="1"/>
        <end position="19"/>
    </location>
</feature>
<comment type="caution">
    <text evidence="2">The sequence shown here is derived from an EMBL/GenBank/DDBJ whole genome shotgun (WGS) entry which is preliminary data.</text>
</comment>
<dbReference type="Proteomes" id="UP000824023">
    <property type="component" value="Unassembled WGS sequence"/>
</dbReference>
<accession>A0A9D2CWK8</accession>
<name>A0A9D2CWK8_9BACE</name>
<reference evidence="2" key="1">
    <citation type="journal article" date="2021" name="PeerJ">
        <title>Extensive microbial diversity within the chicken gut microbiome revealed by metagenomics and culture.</title>
        <authorList>
            <person name="Gilroy R."/>
            <person name="Ravi A."/>
            <person name="Getino M."/>
            <person name="Pursley I."/>
            <person name="Horton D.L."/>
            <person name="Alikhan N.F."/>
            <person name="Baker D."/>
            <person name="Gharbi K."/>
            <person name="Hall N."/>
            <person name="Watson M."/>
            <person name="Adriaenssens E.M."/>
            <person name="Foster-Nyarko E."/>
            <person name="Jarju S."/>
            <person name="Secka A."/>
            <person name="Antonio M."/>
            <person name="Oren A."/>
            <person name="Chaudhuri R.R."/>
            <person name="La Ragione R."/>
            <person name="Hildebrand F."/>
            <person name="Pallen M.J."/>
        </authorList>
    </citation>
    <scope>NUCLEOTIDE SEQUENCE</scope>
    <source>
        <strain evidence="2">ChiHjej12B11-24981</strain>
    </source>
</reference>
<evidence type="ECO:0000256" key="1">
    <source>
        <dbReference type="SAM" id="SignalP"/>
    </source>
</evidence>
<reference evidence="2" key="2">
    <citation type="submission" date="2021-04" db="EMBL/GenBank/DDBJ databases">
        <authorList>
            <person name="Gilroy R."/>
        </authorList>
    </citation>
    <scope>NUCLEOTIDE SEQUENCE</scope>
    <source>
        <strain evidence="2">ChiHjej12B11-24981</strain>
    </source>
</reference>
<feature type="chain" id="PRO_5039236488" evidence="1">
    <location>
        <begin position="20"/>
        <end position="216"/>
    </location>
</feature>
<protein>
    <submittedName>
        <fullName evidence="2">DUF3256 family protein</fullName>
    </submittedName>
</protein>
<proteinExistence type="predicted"/>
<dbReference type="InterPro" id="IPR021670">
    <property type="entry name" value="DUF3256"/>
</dbReference>
<gene>
    <name evidence="2" type="ORF">H9819_00060</name>
</gene>
<dbReference type="Pfam" id="PF11644">
    <property type="entry name" value="DUF3256"/>
    <property type="match status" value="1"/>
</dbReference>
<organism evidence="2 3">
    <name type="scientific">Candidatus Bacteroides merdipullorum</name>
    <dbReference type="NCBI Taxonomy" id="2838474"/>
    <lineage>
        <taxon>Bacteria</taxon>
        <taxon>Pseudomonadati</taxon>
        <taxon>Bacteroidota</taxon>
        <taxon>Bacteroidia</taxon>
        <taxon>Bacteroidales</taxon>
        <taxon>Bacteroidaceae</taxon>
        <taxon>Bacteroides</taxon>
    </lineage>
</organism>
<evidence type="ECO:0000313" key="3">
    <source>
        <dbReference type="Proteomes" id="UP000824023"/>
    </source>
</evidence>
<dbReference type="EMBL" id="DXCK01000001">
    <property type="protein sequence ID" value="HIZ00639.1"/>
    <property type="molecule type" value="Genomic_DNA"/>
</dbReference>
<sequence length="216" mass="24582">MKRLISVLSLFAVLAVASAQEARTLFVHMPDSILPLLTPVNRADCIDFLDSRMRAVVTNRLGGKSEMLTLKSDYIRLQMTPKSTWQMRLLSLTDSTQVICTVSTVYGPAPDCTVRFYDTRWHSLPTASYLPVLPQVEDFLLPIPDSICNYRLRDIRRQADLRLLDATLTATGDSLVFRLGTPSYMEHEAAEELKPFLRRSIPYLWRDGQFQPMLGQ</sequence>
<dbReference type="AlphaFoldDB" id="A0A9D2CWK8"/>